<keyword evidence="2" id="KW-1185">Reference proteome</keyword>
<proteinExistence type="predicted"/>
<dbReference type="RefSeq" id="WP_053434779.1">
    <property type="nucleotide sequence ID" value="NZ_LGUF01000007.1"/>
</dbReference>
<accession>A0A0M0GD17</accession>
<gene>
    <name evidence="1" type="ORF">AF332_11715</name>
</gene>
<protein>
    <submittedName>
        <fullName evidence="1">Uncharacterized protein</fullName>
    </submittedName>
</protein>
<name>A0A0M0GD17_SPOGL</name>
<reference evidence="2" key="1">
    <citation type="submission" date="2015-07" db="EMBL/GenBank/DDBJ databases">
        <title>Fjat-10036 dsm4.</title>
        <authorList>
            <person name="Liu B."/>
            <person name="Wang J."/>
            <person name="Zhu Y."/>
            <person name="Liu G."/>
            <person name="Chen Q."/>
            <person name="Chen Z."/>
            <person name="Lan J."/>
            <person name="Che J."/>
            <person name="Ge C."/>
            <person name="Shi H."/>
            <person name="Pan Z."/>
            <person name="Liu X."/>
        </authorList>
    </citation>
    <scope>NUCLEOTIDE SEQUENCE [LARGE SCALE GENOMIC DNA]</scope>
    <source>
        <strain evidence="2">DSM 4</strain>
    </source>
</reference>
<dbReference type="STRING" id="1459.AF332_11715"/>
<comment type="caution">
    <text evidence="1">The sequence shown here is derived from an EMBL/GenBank/DDBJ whole genome shotgun (WGS) entry which is preliminary data.</text>
</comment>
<dbReference type="AlphaFoldDB" id="A0A0M0GD17"/>
<dbReference type="PATRIC" id="fig|1459.3.peg.2522"/>
<evidence type="ECO:0000313" key="1">
    <source>
        <dbReference type="EMBL" id="KON87427.1"/>
    </source>
</evidence>
<evidence type="ECO:0000313" key="2">
    <source>
        <dbReference type="Proteomes" id="UP000037109"/>
    </source>
</evidence>
<sequence>MRKLFKEDEFDRINAELVNSIIPAESLNGYFNLGVAQTLSTLTDIANQYINGQYSKELDAVDLKKIIVELMCQNKEARTYFDRLRNDGIKLNHEDFS</sequence>
<dbReference type="Proteomes" id="UP000037109">
    <property type="component" value="Unassembled WGS sequence"/>
</dbReference>
<dbReference type="EMBL" id="LGUF01000007">
    <property type="protein sequence ID" value="KON87427.1"/>
    <property type="molecule type" value="Genomic_DNA"/>
</dbReference>
<organism evidence="1 2">
    <name type="scientific">Sporosarcina globispora</name>
    <name type="common">Bacillus globisporus</name>
    <dbReference type="NCBI Taxonomy" id="1459"/>
    <lineage>
        <taxon>Bacteria</taxon>
        <taxon>Bacillati</taxon>
        <taxon>Bacillota</taxon>
        <taxon>Bacilli</taxon>
        <taxon>Bacillales</taxon>
        <taxon>Caryophanaceae</taxon>
        <taxon>Sporosarcina</taxon>
    </lineage>
</organism>